<dbReference type="OrthoDB" id="5083086at2759"/>
<proteinExistence type="predicted"/>
<evidence type="ECO:0000313" key="2">
    <source>
        <dbReference type="EMBL" id="KPM35259.1"/>
    </source>
</evidence>
<dbReference type="AlphaFoldDB" id="A0A0P7AMT7"/>
<keyword evidence="3" id="KW-1185">Reference proteome</keyword>
<reference evidence="2 3" key="1">
    <citation type="submission" date="2015-09" db="EMBL/GenBank/DDBJ databases">
        <title>Draft genome of a European isolate of the apple canker pathogen Neonectria ditissima.</title>
        <authorList>
            <person name="Gomez-Cortecero A."/>
            <person name="Harrison R.J."/>
            <person name="Armitage A.D."/>
        </authorList>
    </citation>
    <scope>NUCLEOTIDE SEQUENCE [LARGE SCALE GENOMIC DNA]</scope>
    <source>
        <strain evidence="2 3">R09/05</strain>
    </source>
</reference>
<evidence type="ECO:0000256" key="1">
    <source>
        <dbReference type="SAM" id="MobiDB-lite"/>
    </source>
</evidence>
<gene>
    <name evidence="2" type="ORF">AK830_g11312</name>
</gene>
<feature type="region of interest" description="Disordered" evidence="1">
    <location>
        <begin position="161"/>
        <end position="182"/>
    </location>
</feature>
<sequence length="486" mass="52880">MSYDNSNPDESLRAESEPALFYPGMDYVPQLEAAERPGRLPAEEEDFASYGPPDNADDSDGDFLDDWSDYSAREMEYEEIAAEVAAEYTRSASADAVLMTCPTLVTDSATDTGPTDLTFGTDPANVTGGISFTNDFNGTDFANNFNGTGLAHATDGANGNDADNLTNGNDANSTTNGNAPANATGGLASSNLIVGLTQILPPVNFPRSALNGNCEQDPTVHELLVEYEWPSLAKDFLGVIPQGQASWERRLPQSHTIWEIIEFMSIPGLPTSFNPSSNWDLFFDAALDRLEELQDMPSVASLFSIVLVAATQVALIDQCSEDIIDETLRSVLELRGVPIETITKQDTMELRLGVLNGIDIIDECIVAIGPRANEFPLYCTGALELFRHCTPRCFEFIMSTVSSIRAPSKRIALSANIGIPNLVFEMLGSTNFQYNRVSDTLRFNGVECESCQRGTLARCTAITRMMNTYPARRYGWQLGAAANLTL</sequence>
<organism evidence="2 3">
    <name type="scientific">Neonectria ditissima</name>
    <dbReference type="NCBI Taxonomy" id="78410"/>
    <lineage>
        <taxon>Eukaryota</taxon>
        <taxon>Fungi</taxon>
        <taxon>Dikarya</taxon>
        <taxon>Ascomycota</taxon>
        <taxon>Pezizomycotina</taxon>
        <taxon>Sordariomycetes</taxon>
        <taxon>Hypocreomycetidae</taxon>
        <taxon>Hypocreales</taxon>
        <taxon>Nectriaceae</taxon>
        <taxon>Neonectria</taxon>
    </lineage>
</organism>
<feature type="region of interest" description="Disordered" evidence="1">
    <location>
        <begin position="32"/>
        <end position="62"/>
    </location>
</feature>
<name>A0A0P7AMT7_9HYPO</name>
<evidence type="ECO:0000313" key="3">
    <source>
        <dbReference type="Proteomes" id="UP000050424"/>
    </source>
</evidence>
<protein>
    <submittedName>
        <fullName evidence="2">Uncharacterized protein</fullName>
    </submittedName>
</protein>
<feature type="compositionally biased region" description="Basic and acidic residues" evidence="1">
    <location>
        <begin position="33"/>
        <end position="42"/>
    </location>
</feature>
<comment type="caution">
    <text evidence="2">The sequence shown here is derived from an EMBL/GenBank/DDBJ whole genome shotgun (WGS) entry which is preliminary data.</text>
</comment>
<accession>A0A0P7AMT7</accession>
<dbReference type="Proteomes" id="UP000050424">
    <property type="component" value="Unassembled WGS sequence"/>
</dbReference>
<dbReference type="EMBL" id="LKCW01000263">
    <property type="protein sequence ID" value="KPM35259.1"/>
    <property type="molecule type" value="Genomic_DNA"/>
</dbReference>